<evidence type="ECO:0000313" key="2">
    <source>
        <dbReference type="Proteomes" id="UP001605036"/>
    </source>
</evidence>
<sequence>MQSKGILFDDRVTLLSLARSREKNVFDVLSPSRPRSSGENKGSGVCVETRGTFQCVVIAPLLSLHSQEDCVCEVDNAFLASSIERLASSL</sequence>
<evidence type="ECO:0000313" key="1">
    <source>
        <dbReference type="EMBL" id="KAL2632668.1"/>
    </source>
</evidence>
<comment type="caution">
    <text evidence="1">The sequence shown here is derived from an EMBL/GenBank/DDBJ whole genome shotgun (WGS) entry which is preliminary data.</text>
</comment>
<organism evidence="1 2">
    <name type="scientific">Riccia fluitans</name>
    <dbReference type="NCBI Taxonomy" id="41844"/>
    <lineage>
        <taxon>Eukaryota</taxon>
        <taxon>Viridiplantae</taxon>
        <taxon>Streptophyta</taxon>
        <taxon>Embryophyta</taxon>
        <taxon>Marchantiophyta</taxon>
        <taxon>Marchantiopsida</taxon>
        <taxon>Marchantiidae</taxon>
        <taxon>Marchantiales</taxon>
        <taxon>Ricciaceae</taxon>
        <taxon>Riccia</taxon>
    </lineage>
</organism>
<proteinExistence type="predicted"/>
<name>A0ABD1YPR0_9MARC</name>
<accession>A0ABD1YPR0</accession>
<reference evidence="1 2" key="1">
    <citation type="submission" date="2024-09" db="EMBL/GenBank/DDBJ databases">
        <title>Chromosome-scale assembly of Riccia fluitans.</title>
        <authorList>
            <person name="Paukszto L."/>
            <person name="Sawicki J."/>
            <person name="Karawczyk K."/>
            <person name="Piernik-Szablinska J."/>
            <person name="Szczecinska M."/>
            <person name="Mazdziarz M."/>
        </authorList>
    </citation>
    <scope>NUCLEOTIDE SEQUENCE [LARGE SCALE GENOMIC DNA]</scope>
    <source>
        <strain evidence="1">Rf_01</strain>
        <tissue evidence="1">Aerial parts of the thallus</tissue>
    </source>
</reference>
<dbReference type="EMBL" id="JBHFFA010000003">
    <property type="protein sequence ID" value="KAL2632668.1"/>
    <property type="molecule type" value="Genomic_DNA"/>
</dbReference>
<dbReference type="AlphaFoldDB" id="A0ABD1YPR0"/>
<gene>
    <name evidence="1" type="ORF">R1flu_004147</name>
</gene>
<dbReference type="Proteomes" id="UP001605036">
    <property type="component" value="Unassembled WGS sequence"/>
</dbReference>
<protein>
    <submittedName>
        <fullName evidence="1">Uncharacterized protein</fullName>
    </submittedName>
</protein>
<keyword evidence="2" id="KW-1185">Reference proteome</keyword>